<dbReference type="SUPFAM" id="SSF53756">
    <property type="entry name" value="UDP-Glycosyltransferase/glycogen phosphorylase"/>
    <property type="match status" value="1"/>
</dbReference>
<dbReference type="PANTHER" id="PTHR48045:SF34">
    <property type="entry name" value="ISOFLAVONE 7-O-GLUCOSYLTRANSFERASE 1-LIKE"/>
    <property type="match status" value="1"/>
</dbReference>
<proteinExistence type="predicted"/>
<dbReference type="PANTHER" id="PTHR48045">
    <property type="entry name" value="UDP-GLYCOSYLTRANSFERASE 72B1"/>
    <property type="match status" value="1"/>
</dbReference>
<name>A0A2N9IJK8_FAGSY</name>
<protein>
    <submittedName>
        <fullName evidence="1">Uncharacterized protein</fullName>
    </submittedName>
</protein>
<evidence type="ECO:0000313" key="1">
    <source>
        <dbReference type="EMBL" id="SPD24454.1"/>
    </source>
</evidence>
<reference evidence="1" key="1">
    <citation type="submission" date="2018-02" db="EMBL/GenBank/DDBJ databases">
        <authorList>
            <person name="Cohen D.B."/>
            <person name="Kent A.D."/>
        </authorList>
    </citation>
    <scope>NUCLEOTIDE SEQUENCE</scope>
</reference>
<dbReference type="EMBL" id="OIVN01005900">
    <property type="protein sequence ID" value="SPD24454.1"/>
    <property type="molecule type" value="Genomic_DNA"/>
</dbReference>
<organism evidence="1">
    <name type="scientific">Fagus sylvatica</name>
    <name type="common">Beechnut</name>
    <dbReference type="NCBI Taxonomy" id="28930"/>
    <lineage>
        <taxon>Eukaryota</taxon>
        <taxon>Viridiplantae</taxon>
        <taxon>Streptophyta</taxon>
        <taxon>Embryophyta</taxon>
        <taxon>Tracheophyta</taxon>
        <taxon>Spermatophyta</taxon>
        <taxon>Magnoliopsida</taxon>
        <taxon>eudicotyledons</taxon>
        <taxon>Gunneridae</taxon>
        <taxon>Pentapetalae</taxon>
        <taxon>rosids</taxon>
        <taxon>fabids</taxon>
        <taxon>Fagales</taxon>
        <taxon>Fagaceae</taxon>
        <taxon>Fagus</taxon>
    </lineage>
</organism>
<accession>A0A2N9IJK8</accession>
<dbReference type="Gene3D" id="3.40.50.2000">
    <property type="entry name" value="Glycogen Phosphorylase B"/>
    <property type="match status" value="2"/>
</dbReference>
<gene>
    <name evidence="1" type="ORF">FSB_LOCUS52336</name>
</gene>
<dbReference type="AlphaFoldDB" id="A0A2N9IJK8"/>
<sequence length="243" mass="26843">MGQRFHLRLRKYGRRERKTSFAGGLWKTADLAYTNYACGINGGDVVGLGCIMPIDKTLDVIPGLSVKTVMRFCDLSDEVLQGDDPNLPLVSRNLYRMCEVLPQASAIVMNSFQELDSTLLTNDLKSKFQDILYVGFLTLPIPPPPLPPSHSDATGCLPWPIWADNKMNGQMVEEVWGIGVRVEGGVFTKNGMLKSLELVLGEHGGGRSMREKIRELKEIVVKAAGPYGMASKNFKTLVELISK</sequence>